<gene>
    <name evidence="3" type="ORF">CXZ10_17855</name>
</gene>
<evidence type="ECO:0000313" key="4">
    <source>
        <dbReference type="Proteomes" id="UP000233491"/>
    </source>
</evidence>
<dbReference type="OrthoDB" id="9792137at2"/>
<dbReference type="PANTHER" id="PTHR30143">
    <property type="entry name" value="ACID HYDRATASE"/>
    <property type="match status" value="1"/>
</dbReference>
<dbReference type="Gene3D" id="3.90.850.10">
    <property type="entry name" value="Fumarylacetoacetase-like, C-terminal domain"/>
    <property type="match status" value="1"/>
</dbReference>
<dbReference type="PANTHER" id="PTHR30143:SF0">
    <property type="entry name" value="2-KETO-4-PENTENOATE HYDRATASE"/>
    <property type="match status" value="1"/>
</dbReference>
<dbReference type="GO" id="GO:0005737">
    <property type="term" value="C:cytoplasm"/>
    <property type="evidence" value="ECO:0007669"/>
    <property type="project" value="TreeGrafter"/>
</dbReference>
<dbReference type="GO" id="GO:0008684">
    <property type="term" value="F:2-oxopent-4-enoate hydratase activity"/>
    <property type="evidence" value="ECO:0007669"/>
    <property type="project" value="TreeGrafter"/>
</dbReference>
<keyword evidence="4" id="KW-1185">Reference proteome</keyword>
<dbReference type="InterPro" id="IPR036663">
    <property type="entry name" value="Fumarylacetoacetase_C_sf"/>
</dbReference>
<sequence>MCQDSRSVAALVDLLIEARSKGTKLTPEAIGGLVPKDGASADAVQLAVAGRLGPIGGYKVLQVGDAAGAWSPILAERIYEAPAAVGYSLSDLKVEAEVAFLFARDLPGKADGTPYSAGEVGEAVEGAFVAFEILETRLAAEPKPSPLLSRADFLSNWGLVRSPVAADWSTRVHANLSVRLEVGGRAVVDQKGGHPSGHPAHALTWLANALAAVGHPLKKGDVVTTGAFGGGHPIARGETAVATIEGFAPIRFTLQV</sequence>
<dbReference type="Proteomes" id="UP000233491">
    <property type="component" value="Unassembled WGS sequence"/>
</dbReference>
<evidence type="ECO:0000313" key="3">
    <source>
        <dbReference type="EMBL" id="PKR87604.1"/>
    </source>
</evidence>
<comment type="caution">
    <text evidence="3">The sequence shown here is derived from an EMBL/GenBank/DDBJ whole genome shotgun (WGS) entry which is preliminary data.</text>
</comment>
<dbReference type="Pfam" id="PF01557">
    <property type="entry name" value="FAA_hydrolase"/>
    <property type="match status" value="1"/>
</dbReference>
<evidence type="ECO:0000256" key="1">
    <source>
        <dbReference type="ARBA" id="ARBA00023239"/>
    </source>
</evidence>
<name>A0A1I4TQ76_9HYPH</name>
<organism evidence="3 4">
    <name type="scientific">Pleomorphomonas diazotrophica</name>
    <dbReference type="NCBI Taxonomy" id="1166257"/>
    <lineage>
        <taxon>Bacteria</taxon>
        <taxon>Pseudomonadati</taxon>
        <taxon>Pseudomonadota</taxon>
        <taxon>Alphaproteobacteria</taxon>
        <taxon>Hyphomicrobiales</taxon>
        <taxon>Pleomorphomonadaceae</taxon>
        <taxon>Pleomorphomonas</taxon>
    </lineage>
</organism>
<accession>A0A1I4TQ76</accession>
<proteinExistence type="predicted"/>
<feature type="domain" description="Fumarylacetoacetase-like C-terminal" evidence="2">
    <location>
        <begin position="89"/>
        <end position="254"/>
    </location>
</feature>
<dbReference type="EMBL" id="PJNW01000016">
    <property type="protein sequence ID" value="PKR87604.1"/>
    <property type="molecule type" value="Genomic_DNA"/>
</dbReference>
<dbReference type="SUPFAM" id="SSF56529">
    <property type="entry name" value="FAH"/>
    <property type="match status" value="1"/>
</dbReference>
<dbReference type="InterPro" id="IPR050772">
    <property type="entry name" value="Hydratase-Decarb/MhpD_sf"/>
</dbReference>
<protein>
    <recommendedName>
        <fullName evidence="2">Fumarylacetoacetase-like C-terminal domain-containing protein</fullName>
    </recommendedName>
</protein>
<reference evidence="3 4" key="1">
    <citation type="submission" date="2017-12" db="EMBL/GenBank/DDBJ databases">
        <title>Anaerobic carbon monoxide metabolism by Pleomorphomonas carboxyditropha sp. nov., a new mesophilic hydrogenogenic carboxidotroph.</title>
        <authorList>
            <person name="Esquivel-Elizondo S."/>
            <person name="Krajmalnik-Brown R."/>
        </authorList>
    </citation>
    <scope>NUCLEOTIDE SEQUENCE [LARGE SCALE GENOMIC DNA]</scope>
    <source>
        <strain evidence="3 4">R5-392</strain>
    </source>
</reference>
<keyword evidence="1" id="KW-0456">Lyase</keyword>
<dbReference type="AlphaFoldDB" id="A0A1I4TQ76"/>
<dbReference type="RefSeq" id="WP_101290732.1">
    <property type="nucleotide sequence ID" value="NZ_FOUQ01000006.1"/>
</dbReference>
<dbReference type="InterPro" id="IPR011234">
    <property type="entry name" value="Fumarylacetoacetase-like_C"/>
</dbReference>
<evidence type="ECO:0000259" key="2">
    <source>
        <dbReference type="Pfam" id="PF01557"/>
    </source>
</evidence>